<keyword evidence="8" id="KW-1185">Reference proteome</keyword>
<evidence type="ECO:0000256" key="3">
    <source>
        <dbReference type="ARBA" id="ARBA00022448"/>
    </source>
</evidence>
<dbReference type="GO" id="GO:0022857">
    <property type="term" value="F:transmembrane transporter activity"/>
    <property type="evidence" value="ECO:0007669"/>
    <property type="project" value="UniProtKB-ARBA"/>
</dbReference>
<reference evidence="7" key="1">
    <citation type="submission" date="2019-11" db="EMBL/GenBank/DDBJ databases">
        <authorList>
            <person name="Li J."/>
        </authorList>
    </citation>
    <scope>NUCLEOTIDE SEQUENCE</scope>
    <source>
        <strain evidence="7">B6B</strain>
    </source>
</reference>
<evidence type="ECO:0000256" key="2">
    <source>
        <dbReference type="ARBA" id="ARBA00005417"/>
    </source>
</evidence>
<dbReference type="InterPro" id="IPR015856">
    <property type="entry name" value="ABC_transpr_CbiO/EcfA_su"/>
</dbReference>
<evidence type="ECO:0000259" key="6">
    <source>
        <dbReference type="PROSITE" id="PS50893"/>
    </source>
</evidence>
<comment type="caution">
    <text evidence="7">The sequence shown here is derived from an EMBL/GenBank/DDBJ whole genome shotgun (WGS) entry which is preliminary data.</text>
</comment>
<dbReference type="InterPro" id="IPR050153">
    <property type="entry name" value="Metal_Ion_Import_ABC"/>
</dbReference>
<evidence type="ECO:0000256" key="1">
    <source>
        <dbReference type="ARBA" id="ARBA00004202"/>
    </source>
</evidence>
<comment type="subcellular location">
    <subcellularLocation>
        <location evidence="1">Cell membrane</location>
        <topology evidence="1">Peripheral membrane protein</topology>
    </subcellularLocation>
</comment>
<keyword evidence="5 7" id="KW-0067">ATP-binding</keyword>
<dbReference type="Gene3D" id="3.40.50.300">
    <property type="entry name" value="P-loop containing nucleotide triphosphate hydrolases"/>
    <property type="match status" value="1"/>
</dbReference>
<dbReference type="CDD" id="cd03225">
    <property type="entry name" value="ABC_cobalt_CbiO_domain1"/>
    <property type="match status" value="1"/>
</dbReference>
<dbReference type="SMART" id="SM00382">
    <property type="entry name" value="AAA"/>
    <property type="match status" value="1"/>
</dbReference>
<dbReference type="AlphaFoldDB" id="A0A6A8DRE3"/>
<dbReference type="PANTHER" id="PTHR42734">
    <property type="entry name" value="METAL TRANSPORT SYSTEM ATP-BINDING PROTEIN TM_0124-RELATED"/>
    <property type="match status" value="1"/>
</dbReference>
<comment type="similarity">
    <text evidence="2">Belongs to the ABC transporter superfamily.</text>
</comment>
<dbReference type="InterPro" id="IPR003439">
    <property type="entry name" value="ABC_transporter-like_ATP-bd"/>
</dbReference>
<evidence type="ECO:0000256" key="5">
    <source>
        <dbReference type="ARBA" id="ARBA00022840"/>
    </source>
</evidence>
<dbReference type="SUPFAM" id="SSF52540">
    <property type="entry name" value="P-loop containing nucleoside triphosphate hydrolases"/>
    <property type="match status" value="1"/>
</dbReference>
<keyword evidence="3" id="KW-0813">Transport</keyword>
<dbReference type="PROSITE" id="PS50893">
    <property type="entry name" value="ABC_TRANSPORTER_2"/>
    <property type="match status" value="1"/>
</dbReference>
<evidence type="ECO:0000313" key="8">
    <source>
        <dbReference type="Proteomes" id="UP000799092"/>
    </source>
</evidence>
<dbReference type="OrthoDB" id="9789994at2"/>
<dbReference type="InterPro" id="IPR003593">
    <property type="entry name" value="AAA+_ATPase"/>
</dbReference>
<organism evidence="7 8">
    <name type="scientific">Aquibacillus halophilus</name>
    <dbReference type="NCBI Taxonomy" id="930132"/>
    <lineage>
        <taxon>Bacteria</taxon>
        <taxon>Bacillati</taxon>
        <taxon>Bacillota</taxon>
        <taxon>Bacilli</taxon>
        <taxon>Bacillales</taxon>
        <taxon>Bacillaceae</taxon>
        <taxon>Aquibacillus</taxon>
    </lineage>
</organism>
<dbReference type="InterPro" id="IPR017871">
    <property type="entry name" value="ABC_transporter-like_CS"/>
</dbReference>
<sequence length="261" mass="29685">MVLHLENVSLIREGKWILKDINWKINKGENWVLLGLNGAGKTALLHMLCAYYFPSKGNVTVLKKRFGKDPLGEDLRKRIGIVSSTLQDRIYGEDSAYQIVLSGAFASIGLYQTPTNDMRERAKQLLKELGCFDYANRSYRTLSQGEKQRVLIGRALMANPKFLILDEPTIGLDFIAREQLLEAIDRIANYPNPPSILYVTHHIEEILPCFDKTLLLKEGGVFASGRTSELLTKSTLTNFFEVPVDIEWHRDRPLLSKTRFS</sequence>
<dbReference type="Proteomes" id="UP000799092">
    <property type="component" value="Unassembled WGS sequence"/>
</dbReference>
<accession>A0A6A8DRE3</accession>
<evidence type="ECO:0000313" key="7">
    <source>
        <dbReference type="EMBL" id="MRH43772.1"/>
    </source>
</evidence>
<keyword evidence="4" id="KW-0547">Nucleotide-binding</keyword>
<dbReference type="GO" id="GO:0016887">
    <property type="term" value="F:ATP hydrolysis activity"/>
    <property type="evidence" value="ECO:0007669"/>
    <property type="project" value="InterPro"/>
</dbReference>
<feature type="domain" description="ABC transporter" evidence="6">
    <location>
        <begin position="3"/>
        <end position="243"/>
    </location>
</feature>
<dbReference type="EMBL" id="WJNG01000011">
    <property type="protein sequence ID" value="MRH43772.1"/>
    <property type="molecule type" value="Genomic_DNA"/>
</dbReference>
<gene>
    <name evidence="7" type="ORF">GH741_13930</name>
</gene>
<name>A0A6A8DRE3_9BACI</name>
<proteinExistence type="inferred from homology"/>
<dbReference type="PANTHER" id="PTHR42734:SF6">
    <property type="entry name" value="MOLYBDATE IMPORT ATP-BINDING PROTEIN MOLC"/>
    <property type="match status" value="1"/>
</dbReference>
<dbReference type="Pfam" id="PF00005">
    <property type="entry name" value="ABC_tran"/>
    <property type="match status" value="1"/>
</dbReference>
<evidence type="ECO:0000256" key="4">
    <source>
        <dbReference type="ARBA" id="ARBA00022741"/>
    </source>
</evidence>
<dbReference type="PROSITE" id="PS00211">
    <property type="entry name" value="ABC_TRANSPORTER_1"/>
    <property type="match status" value="1"/>
</dbReference>
<dbReference type="GO" id="GO:0005524">
    <property type="term" value="F:ATP binding"/>
    <property type="evidence" value="ECO:0007669"/>
    <property type="project" value="UniProtKB-KW"/>
</dbReference>
<dbReference type="InterPro" id="IPR027417">
    <property type="entry name" value="P-loop_NTPase"/>
</dbReference>
<dbReference type="GO" id="GO:0005886">
    <property type="term" value="C:plasma membrane"/>
    <property type="evidence" value="ECO:0007669"/>
    <property type="project" value="UniProtKB-SubCell"/>
</dbReference>
<dbReference type="RefSeq" id="WP_153737387.1">
    <property type="nucleotide sequence ID" value="NZ_WJNG01000011.1"/>
</dbReference>
<protein>
    <submittedName>
        <fullName evidence="7">ATP-binding cassette domain-containing protein</fullName>
    </submittedName>
</protein>